<dbReference type="PANTHER" id="PTHR35841">
    <property type="entry name" value="PHOSPHONATES-BINDING PERIPLASMIC PROTEIN"/>
    <property type="match status" value="1"/>
</dbReference>
<dbReference type="AlphaFoldDB" id="A0A495BGR9"/>
<dbReference type="Proteomes" id="UP000279384">
    <property type="component" value="Unassembled WGS sequence"/>
</dbReference>
<protein>
    <submittedName>
        <fullName evidence="2">Phosphonate transport system substrate-binding protein</fullName>
    </submittedName>
</protein>
<keyword evidence="1" id="KW-0732">Signal</keyword>
<evidence type="ECO:0000313" key="3">
    <source>
        <dbReference type="Proteomes" id="UP000279384"/>
    </source>
</evidence>
<feature type="chain" id="PRO_5019739640" evidence="1">
    <location>
        <begin position="22"/>
        <end position="274"/>
    </location>
</feature>
<feature type="signal peptide" evidence="1">
    <location>
        <begin position="1"/>
        <end position="21"/>
    </location>
</feature>
<proteinExistence type="predicted"/>
<organism evidence="2 3">
    <name type="scientific">Vogesella indigofera</name>
    <name type="common">Pseudomonas indigofera</name>
    <dbReference type="NCBI Taxonomy" id="45465"/>
    <lineage>
        <taxon>Bacteria</taxon>
        <taxon>Pseudomonadati</taxon>
        <taxon>Pseudomonadota</taxon>
        <taxon>Betaproteobacteria</taxon>
        <taxon>Neisseriales</taxon>
        <taxon>Chromobacteriaceae</taxon>
        <taxon>Vogesella</taxon>
    </lineage>
</organism>
<dbReference type="Gene3D" id="3.40.190.10">
    <property type="entry name" value="Periplasmic binding protein-like II"/>
    <property type="match status" value="2"/>
</dbReference>
<dbReference type="Pfam" id="PF12974">
    <property type="entry name" value="Phosphonate-bd"/>
    <property type="match status" value="1"/>
</dbReference>
<accession>A0A495BGR9</accession>
<sequence length="274" mass="30263">MAKNLLTAGLLWLCLLPSAHAAASLVLGVVPYMSARKLATLYEPLRAELERTLQQPVTLESAADYSFFLERTRQGRYDIIATSPYFGRLAQLEQDYQPLARPLADLEPLLVTRRDGIRELAQLRGQTVSTSDRLANLTLAAQRYLSQAGYHPGQHLVIHPTGSHANSLAALLSGESAAAIISVSALHQFGGDIHTRIRILARLPHTTPQLYLGHKRLGSARLARLQQQLLTFANDTPQGRAFSRDLNHGGLRPVSEQDMRALDPFVRDLKGLLR</sequence>
<evidence type="ECO:0000313" key="2">
    <source>
        <dbReference type="EMBL" id="RKQ60021.1"/>
    </source>
</evidence>
<reference evidence="2 3" key="1">
    <citation type="submission" date="2018-10" db="EMBL/GenBank/DDBJ databases">
        <title>Genomic Encyclopedia of Type Strains, Phase IV (KMG-IV): sequencing the most valuable type-strain genomes for metagenomic binning, comparative biology and taxonomic classification.</title>
        <authorList>
            <person name="Goeker M."/>
        </authorList>
    </citation>
    <scope>NUCLEOTIDE SEQUENCE [LARGE SCALE GENOMIC DNA]</scope>
    <source>
        <strain evidence="2 3">DSM 3303</strain>
    </source>
</reference>
<dbReference type="PANTHER" id="PTHR35841:SF1">
    <property type="entry name" value="PHOSPHONATES-BINDING PERIPLASMIC PROTEIN"/>
    <property type="match status" value="1"/>
</dbReference>
<comment type="caution">
    <text evidence="2">The sequence shown here is derived from an EMBL/GenBank/DDBJ whole genome shotgun (WGS) entry which is preliminary data.</text>
</comment>
<name>A0A495BGR9_VOGIN</name>
<gene>
    <name evidence="2" type="ORF">C8E02_1365</name>
</gene>
<dbReference type="EMBL" id="RBID01000013">
    <property type="protein sequence ID" value="RKQ60021.1"/>
    <property type="molecule type" value="Genomic_DNA"/>
</dbReference>
<dbReference type="RefSeq" id="WP_120810180.1">
    <property type="nucleotide sequence ID" value="NZ_JAQQKZ010000002.1"/>
</dbReference>
<evidence type="ECO:0000256" key="1">
    <source>
        <dbReference type="SAM" id="SignalP"/>
    </source>
</evidence>
<dbReference type="SUPFAM" id="SSF53850">
    <property type="entry name" value="Periplasmic binding protein-like II"/>
    <property type="match status" value="1"/>
</dbReference>